<gene>
    <name evidence="8" type="ORF">RJN63_11115</name>
</gene>
<feature type="region of interest" description="Disordered" evidence="6">
    <location>
        <begin position="469"/>
        <end position="496"/>
    </location>
</feature>
<dbReference type="InterPro" id="IPR051539">
    <property type="entry name" value="T4SS-coupling_protein"/>
</dbReference>
<evidence type="ECO:0000256" key="4">
    <source>
        <dbReference type="ARBA" id="ARBA00022989"/>
    </source>
</evidence>
<dbReference type="PANTHER" id="PTHR37937">
    <property type="entry name" value="CONJUGATIVE TRANSFER: DNA TRANSPORT"/>
    <property type="match status" value="1"/>
</dbReference>
<dbReference type="Gene3D" id="3.40.50.300">
    <property type="entry name" value="P-loop containing nucleotide triphosphate hydrolases"/>
    <property type="match status" value="2"/>
</dbReference>
<dbReference type="InterPro" id="IPR032689">
    <property type="entry name" value="TraG-D_C"/>
</dbReference>
<dbReference type="InterPro" id="IPR027417">
    <property type="entry name" value="P-loop_NTPase"/>
</dbReference>
<dbReference type="GO" id="GO:0005886">
    <property type="term" value="C:plasma membrane"/>
    <property type="evidence" value="ECO:0007669"/>
    <property type="project" value="UniProtKB-SubCell"/>
</dbReference>
<dbReference type="SUPFAM" id="SSF52540">
    <property type="entry name" value="P-loop containing nucleoside triphosphate hydrolases"/>
    <property type="match status" value="1"/>
</dbReference>
<dbReference type="Pfam" id="PF12696">
    <property type="entry name" value="TraG-D_C"/>
    <property type="match status" value="1"/>
</dbReference>
<dbReference type="RefSeq" id="WP_284076848.1">
    <property type="nucleotide sequence ID" value="NZ_JAVLSM010000007.1"/>
</dbReference>
<reference evidence="8" key="1">
    <citation type="submission" date="2023-02" db="EMBL/GenBank/DDBJ databases">
        <title>Description of Herbaspirillum huttiense subsp. nephrolepsisexaltata and Herbaspirillum huttiense subsp. lycopersicon.</title>
        <authorList>
            <person name="Poudel M."/>
            <person name="Sharma A."/>
            <person name="Goss E."/>
            <person name="Tapia J.H."/>
            <person name="Harmon C.M."/>
            <person name="Jones J.B."/>
        </authorList>
    </citation>
    <scope>NUCLEOTIDE SEQUENCE</scope>
    <source>
        <strain evidence="8">NC40101</strain>
    </source>
</reference>
<evidence type="ECO:0000256" key="1">
    <source>
        <dbReference type="ARBA" id="ARBA00004651"/>
    </source>
</evidence>
<dbReference type="GO" id="GO:0003677">
    <property type="term" value="F:DNA binding"/>
    <property type="evidence" value="ECO:0007669"/>
    <property type="project" value="UniProtKB-KW"/>
</dbReference>
<sequence length="588" mass="63960">MGLESIYGTKLGGFTDTVALGAVGASALLTSPFFAQVPIAASLGLGFAGAGYLANRTFSYMKEKHLLDSKISIESAASLTRPDGLLIGFTTDTGQPVYIPDEDLMRHGFIGGQSGVGKTVLGKLLMFQQIQRGGGLAFIDGKLNSEDIETIYQYCCWCGRKQDFLVLNPGNPEMSNTWNPIIRGDPDEVSARTLSLIPSTNNSPGADHYRSSGNQGIATLVAALQAAGLAYNFIDLTVLLMNSKAIEDLEQRLKRDKPNHPATKAFSLFLEQYRGGNKPELAHMVDTKKMRDTFGGLGGRMYMFGTGDFGRVLNSYTPDIDLFEAIKGNKIIYVALPTMGKKEAASALAKMFLGDLRTAISWVQALPEGERPNPAFFVFMDEVGSYATDALSSPFEQARSAQIALWPACQTLANLENVSPEFKEMVLGNTWFKIIFKIGTQKTAAEFSELIGMQKTIARSLSKTYNESTNTQTLNLSPEGGAGSGAGMSVGEREEESFRVSPDELKALSKGECIVLYGGDEIYNVRVPMIRMSRKLTKEIGPVQLNHFRRTSVAGADFFKNSDQYLGANFVESAKKNSGKRQPELANE</sequence>
<keyword evidence="3" id="KW-0812">Transmembrane</keyword>
<dbReference type="AlphaFoldDB" id="A0AAE4K4H0"/>
<evidence type="ECO:0000256" key="2">
    <source>
        <dbReference type="ARBA" id="ARBA00022475"/>
    </source>
</evidence>
<keyword evidence="8" id="KW-0238">DNA-binding</keyword>
<name>A0AAE4K4H0_9BURK</name>
<keyword evidence="5" id="KW-0472">Membrane</keyword>
<comment type="subcellular location">
    <subcellularLocation>
        <location evidence="1">Cell membrane</location>
        <topology evidence="1">Multi-pass membrane protein</topology>
    </subcellularLocation>
</comment>
<evidence type="ECO:0000313" key="8">
    <source>
        <dbReference type="EMBL" id="MDT0337379.1"/>
    </source>
</evidence>
<proteinExistence type="predicted"/>
<comment type="caution">
    <text evidence="8">The sequence shown here is derived from an EMBL/GenBank/DDBJ whole genome shotgun (WGS) entry which is preliminary data.</text>
</comment>
<evidence type="ECO:0000256" key="5">
    <source>
        <dbReference type="ARBA" id="ARBA00023136"/>
    </source>
</evidence>
<evidence type="ECO:0000259" key="7">
    <source>
        <dbReference type="Pfam" id="PF12696"/>
    </source>
</evidence>
<dbReference type="PANTHER" id="PTHR37937:SF1">
    <property type="entry name" value="CONJUGATIVE TRANSFER: DNA TRANSPORT"/>
    <property type="match status" value="1"/>
</dbReference>
<dbReference type="EMBL" id="JAVRAA010000005">
    <property type="protein sequence ID" value="MDT0337379.1"/>
    <property type="molecule type" value="Genomic_DNA"/>
</dbReference>
<feature type="domain" description="TraD/TraG TraM recognition site" evidence="7">
    <location>
        <begin position="378"/>
        <end position="483"/>
    </location>
</feature>
<keyword evidence="4" id="KW-1133">Transmembrane helix</keyword>
<keyword evidence="2" id="KW-1003">Cell membrane</keyword>
<evidence type="ECO:0000256" key="6">
    <source>
        <dbReference type="SAM" id="MobiDB-lite"/>
    </source>
</evidence>
<accession>A0AAE4K4H0</accession>
<evidence type="ECO:0000256" key="3">
    <source>
        <dbReference type="ARBA" id="ARBA00022692"/>
    </source>
</evidence>
<protein>
    <submittedName>
        <fullName evidence="8">Type IV secretion system DNA-binding domain-containing protein</fullName>
    </submittedName>
</protein>
<organism evidence="8">
    <name type="scientific">Herbaspirillum huttiense subsp. nephrolepidis</name>
    <dbReference type="NCBI Taxonomy" id="3075126"/>
    <lineage>
        <taxon>Bacteria</taxon>
        <taxon>Pseudomonadati</taxon>
        <taxon>Pseudomonadota</taxon>
        <taxon>Betaproteobacteria</taxon>
        <taxon>Burkholderiales</taxon>
        <taxon>Oxalobacteraceae</taxon>
        <taxon>Herbaspirillum</taxon>
    </lineage>
</organism>